<evidence type="ECO:0000256" key="7">
    <source>
        <dbReference type="RuleBase" id="RU363069"/>
    </source>
</evidence>
<dbReference type="PANTHER" id="PTHR30337:SF0">
    <property type="entry name" value="NUCLEASE SBCCD SUBUNIT D"/>
    <property type="match status" value="1"/>
</dbReference>
<evidence type="ECO:0000256" key="3">
    <source>
        <dbReference type="ARBA" id="ARBA00013365"/>
    </source>
</evidence>
<evidence type="ECO:0000256" key="5">
    <source>
        <dbReference type="ARBA" id="ARBA00022801"/>
    </source>
</evidence>
<comment type="function">
    <text evidence="7">SbcCD cleaves DNA hairpin structures. These structures can inhibit DNA replication and are intermediates in certain DNA recombination reactions. The complex acts as a 3'-&gt;5' double strand exonuclease that can open hairpins. It also has a 5' single-strand endonuclease activity.</text>
</comment>
<dbReference type="Gene3D" id="3.60.21.10">
    <property type="match status" value="1"/>
</dbReference>
<dbReference type="InterPro" id="IPR004593">
    <property type="entry name" value="SbcD"/>
</dbReference>
<dbReference type="RefSeq" id="WP_281841380.1">
    <property type="nucleotide sequence ID" value="NZ_BROH01000002.1"/>
</dbReference>
<evidence type="ECO:0000256" key="6">
    <source>
        <dbReference type="ARBA" id="ARBA00022839"/>
    </source>
</evidence>
<evidence type="ECO:0000313" key="10">
    <source>
        <dbReference type="EMBL" id="GKY87395.1"/>
    </source>
</evidence>
<dbReference type="InterPro" id="IPR041796">
    <property type="entry name" value="Mre11_N"/>
</dbReference>
<keyword evidence="7" id="KW-0235">DNA replication</keyword>
<feature type="domain" description="Calcineurin-like phosphoesterase" evidence="8">
    <location>
        <begin position="1"/>
        <end position="219"/>
    </location>
</feature>
<dbReference type="Proteomes" id="UP001144205">
    <property type="component" value="Unassembled WGS sequence"/>
</dbReference>
<dbReference type="InterPro" id="IPR050535">
    <property type="entry name" value="DNA_Repair-Maintenance_Comp"/>
</dbReference>
<evidence type="ECO:0000313" key="11">
    <source>
        <dbReference type="Proteomes" id="UP001144205"/>
    </source>
</evidence>
<accession>A0ABQ5LQW0</accession>
<dbReference type="InterPro" id="IPR029052">
    <property type="entry name" value="Metallo-depent_PP-like"/>
</dbReference>
<dbReference type="InterPro" id="IPR004843">
    <property type="entry name" value="Calcineurin-like_PHP"/>
</dbReference>
<keyword evidence="7" id="KW-0255">Endonuclease</keyword>
<keyword evidence="6 7" id="KW-0269">Exonuclease</keyword>
<name>A0ABQ5LQW0_9RHOB</name>
<organism evidence="10 11">
    <name type="scientific">Sinisalibacter aestuarii</name>
    <dbReference type="NCBI Taxonomy" id="2949426"/>
    <lineage>
        <taxon>Bacteria</taxon>
        <taxon>Pseudomonadati</taxon>
        <taxon>Pseudomonadota</taxon>
        <taxon>Alphaproteobacteria</taxon>
        <taxon>Rhodobacterales</taxon>
        <taxon>Roseobacteraceae</taxon>
        <taxon>Sinisalibacter</taxon>
    </lineage>
</organism>
<dbReference type="SUPFAM" id="SSF56300">
    <property type="entry name" value="Metallo-dependent phosphatases"/>
    <property type="match status" value="1"/>
</dbReference>
<dbReference type="NCBIfam" id="TIGR00619">
    <property type="entry name" value="sbcd"/>
    <property type="match status" value="1"/>
</dbReference>
<evidence type="ECO:0000256" key="1">
    <source>
        <dbReference type="ARBA" id="ARBA00010555"/>
    </source>
</evidence>
<dbReference type="Pfam" id="PF12320">
    <property type="entry name" value="SbcD_C"/>
    <property type="match status" value="1"/>
</dbReference>
<protein>
    <recommendedName>
        <fullName evidence="3 7">Nuclease SbcCD subunit D</fullName>
    </recommendedName>
</protein>
<sequence length="379" mass="40081">MKILHTADLHLGRQFFGLSLEADHAEILDQIVSATAANDVDLLVVAGDVFDRAAPPESAVKQFNAFLRRVVAETDAAIVMIAGNHDSSGRIAAMSILSDPDRALIRGGAEAVERPLLLKDAFGEVAISALPFSYEYAAREAFEDEGISSPEDVLRAQVAAARAEVPEGARWVVVAHAFVDGGAGSEGERPLTRVGGIETVAASVFDGVDYVALGHLHRPQQVGAAHIRYSGSPLAFGFDEAGAQKSMLLLELNGQGVAAIEAIPFTVTRGVRELRGTLGELIAGEGSNDFIRAVLTDQTPLIEPMKRLREVFPNACQIVLAREERASEVKALGGQVSAMSPIEMVGSFLETVRGNGLDEGETTVIAAALHAVKTKEGAQ</sequence>
<keyword evidence="7" id="KW-0233">DNA recombination</keyword>
<keyword evidence="4 7" id="KW-0540">Nuclease</keyword>
<evidence type="ECO:0000256" key="2">
    <source>
        <dbReference type="ARBA" id="ARBA00011322"/>
    </source>
</evidence>
<reference evidence="10" key="1">
    <citation type="journal article" date="2023" name="Int. J. Syst. Evol. Microbiol.">
        <title>Sinisalibacter aestuarii sp. nov., isolated from estuarine sediment of the Arakawa River.</title>
        <authorList>
            <person name="Arafat S.T."/>
            <person name="Hirano S."/>
            <person name="Sato A."/>
            <person name="Takeuchi K."/>
            <person name="Yasuda T."/>
            <person name="Terahara T."/>
            <person name="Hamada M."/>
            <person name="Kobayashi T."/>
        </authorList>
    </citation>
    <scope>NUCLEOTIDE SEQUENCE</scope>
    <source>
        <strain evidence="10">B-399</strain>
    </source>
</reference>
<comment type="caution">
    <text evidence="10">The sequence shown here is derived from an EMBL/GenBank/DDBJ whole genome shotgun (WGS) entry which is preliminary data.</text>
</comment>
<gene>
    <name evidence="7 10" type="primary">sbcD</name>
    <name evidence="10" type="ORF">STA1M1_12640</name>
</gene>
<dbReference type="EMBL" id="BROH01000002">
    <property type="protein sequence ID" value="GKY87395.1"/>
    <property type="molecule type" value="Genomic_DNA"/>
</dbReference>
<evidence type="ECO:0000259" key="9">
    <source>
        <dbReference type="Pfam" id="PF12320"/>
    </source>
</evidence>
<dbReference type="InterPro" id="IPR026843">
    <property type="entry name" value="SbcD_C"/>
</dbReference>
<comment type="similarity">
    <text evidence="1 7">Belongs to the SbcD family.</text>
</comment>
<comment type="subunit">
    <text evidence="2 7">Heterodimer of SbcC and SbcD.</text>
</comment>
<proteinExistence type="inferred from homology"/>
<dbReference type="PANTHER" id="PTHR30337">
    <property type="entry name" value="COMPONENT OF ATP-DEPENDENT DSDNA EXONUCLEASE"/>
    <property type="match status" value="1"/>
</dbReference>
<keyword evidence="5 7" id="KW-0378">Hydrolase</keyword>
<evidence type="ECO:0000256" key="4">
    <source>
        <dbReference type="ARBA" id="ARBA00022722"/>
    </source>
</evidence>
<dbReference type="CDD" id="cd00840">
    <property type="entry name" value="MPP_Mre11_N"/>
    <property type="match status" value="1"/>
</dbReference>
<feature type="domain" description="Nuclease SbcCD subunit D C-terminal" evidence="9">
    <location>
        <begin position="268"/>
        <end position="351"/>
    </location>
</feature>
<keyword evidence="11" id="KW-1185">Reference proteome</keyword>
<dbReference type="Pfam" id="PF00149">
    <property type="entry name" value="Metallophos"/>
    <property type="match status" value="1"/>
</dbReference>
<evidence type="ECO:0000259" key="8">
    <source>
        <dbReference type="Pfam" id="PF00149"/>
    </source>
</evidence>